<feature type="domain" description="GGDEF" evidence="2">
    <location>
        <begin position="290"/>
        <end position="428"/>
    </location>
</feature>
<dbReference type="eggNOG" id="COG3706">
    <property type="taxonomic scope" value="Bacteria"/>
</dbReference>
<gene>
    <name evidence="3" type="ORF">AJAP_01435</name>
</gene>
<dbReference type="GO" id="GO:0052621">
    <property type="term" value="F:diguanylate cyclase activity"/>
    <property type="evidence" value="ECO:0007669"/>
    <property type="project" value="TreeGrafter"/>
</dbReference>
<reference evidence="3 4" key="1">
    <citation type="journal article" date="2014" name="J. Biotechnol.">
        <title>Complete genome sequence of the actinobacterium Amycolatopsis japonica MG417-CF17(T) (=DSM 44213T) producing (S,S)-N,N'-ethylenediaminedisuccinic acid.</title>
        <authorList>
            <person name="Stegmann E."/>
            <person name="Albersmeier A."/>
            <person name="Spohn M."/>
            <person name="Gert H."/>
            <person name="Weber T."/>
            <person name="Wohlleben W."/>
            <person name="Kalinowski J."/>
            <person name="Ruckert C."/>
        </authorList>
    </citation>
    <scope>NUCLEOTIDE SEQUENCE [LARGE SCALE GENOMIC DNA]</scope>
    <source>
        <strain evidence="4">MG417-CF17 (DSM 44213)</strain>
    </source>
</reference>
<dbReference type="AlphaFoldDB" id="A0A075UK30"/>
<dbReference type="SUPFAM" id="SSF55073">
    <property type="entry name" value="Nucleotide cyclase"/>
    <property type="match status" value="1"/>
</dbReference>
<evidence type="ECO:0000313" key="3">
    <source>
        <dbReference type="EMBL" id="AIG73223.1"/>
    </source>
</evidence>
<dbReference type="Gene3D" id="3.30.70.270">
    <property type="match status" value="1"/>
</dbReference>
<dbReference type="InterPro" id="IPR043128">
    <property type="entry name" value="Rev_trsase/Diguanyl_cyclase"/>
</dbReference>
<dbReference type="InterPro" id="IPR000160">
    <property type="entry name" value="GGDEF_dom"/>
</dbReference>
<dbReference type="InterPro" id="IPR050469">
    <property type="entry name" value="Diguanylate_Cyclase"/>
</dbReference>
<dbReference type="Proteomes" id="UP000028492">
    <property type="component" value="Chromosome"/>
</dbReference>
<dbReference type="EMBL" id="CP008953">
    <property type="protein sequence ID" value="AIG73223.1"/>
    <property type="molecule type" value="Genomic_DNA"/>
</dbReference>
<dbReference type="FunFam" id="3.30.70.270:FF:000001">
    <property type="entry name" value="Diguanylate cyclase domain protein"/>
    <property type="match status" value="1"/>
</dbReference>
<proteinExistence type="predicted"/>
<keyword evidence="1" id="KW-0812">Transmembrane</keyword>
<dbReference type="PROSITE" id="PS50887">
    <property type="entry name" value="GGDEF"/>
    <property type="match status" value="1"/>
</dbReference>
<feature type="transmembrane region" description="Helical" evidence="1">
    <location>
        <begin position="100"/>
        <end position="127"/>
    </location>
</feature>
<dbReference type="InterPro" id="IPR029787">
    <property type="entry name" value="Nucleotide_cyclase"/>
</dbReference>
<dbReference type="PANTHER" id="PTHR45138">
    <property type="entry name" value="REGULATORY COMPONENTS OF SENSORY TRANSDUCTION SYSTEM"/>
    <property type="match status" value="1"/>
</dbReference>
<protein>
    <submittedName>
        <fullName evidence="3">Diguanylate cyclase</fullName>
    </submittedName>
</protein>
<dbReference type="NCBIfam" id="TIGR00254">
    <property type="entry name" value="GGDEF"/>
    <property type="match status" value="1"/>
</dbReference>
<dbReference type="PANTHER" id="PTHR45138:SF9">
    <property type="entry name" value="DIGUANYLATE CYCLASE DGCM-RELATED"/>
    <property type="match status" value="1"/>
</dbReference>
<keyword evidence="1" id="KW-0472">Membrane</keyword>
<feature type="transmembrane region" description="Helical" evidence="1">
    <location>
        <begin position="139"/>
        <end position="163"/>
    </location>
</feature>
<sequence length="429" mass="45833">MIMGDVELAGEGAGTRLRARVRRWELWSGPRGVPAVFLVVEGLAAAVAVIALLRSNYETTEFVRFGSLLGLAVLQAELSRSVERLRRTLCDRPHINMTSVWTFAGVLVLPSGLALALGLLIYLHLWFRVWRGMSHRPAYRVVYCAAAIVISCLAAGAIVAGWNGLPVGFAGSLKIVEAAAVFTVVNAFIVALSVYLHTGARSLRSLFGTGDDNLLEVTTLVLGTSTALGIVHAPALVPFVLLPVLVLHRSVLVRQLEIAANIDGKTGVLNAHAWHALSERELSSAARAKSKLGVLMLDLDHFKQVNDVYGHLAGDVVLKVVAKTISEHVRDYDSVGRFGGEEFVVLLPGATETEVLPVAERVRRAVMAIEVEVVTASGPRVVRGLSVSIGAAVYPSGGTVLERLLHVADSALYQAKNSGRNRVVSLAAA</sequence>
<keyword evidence="4" id="KW-1185">Reference proteome</keyword>
<feature type="transmembrane region" description="Helical" evidence="1">
    <location>
        <begin position="32"/>
        <end position="53"/>
    </location>
</feature>
<evidence type="ECO:0000259" key="2">
    <source>
        <dbReference type="PROSITE" id="PS50887"/>
    </source>
</evidence>
<evidence type="ECO:0000313" key="4">
    <source>
        <dbReference type="Proteomes" id="UP000028492"/>
    </source>
</evidence>
<dbReference type="HOGENOM" id="CLU_000445_11_0_11"/>
<name>A0A075UK30_9PSEU</name>
<dbReference type="GO" id="GO:1902201">
    <property type="term" value="P:negative regulation of bacterial-type flagellum-dependent cell motility"/>
    <property type="evidence" value="ECO:0007669"/>
    <property type="project" value="TreeGrafter"/>
</dbReference>
<dbReference type="Pfam" id="PF00990">
    <property type="entry name" value="GGDEF"/>
    <property type="match status" value="1"/>
</dbReference>
<feature type="transmembrane region" description="Helical" evidence="1">
    <location>
        <begin position="175"/>
        <end position="196"/>
    </location>
</feature>
<organism evidence="3 4">
    <name type="scientific">Amycolatopsis japonica</name>
    <dbReference type="NCBI Taxonomy" id="208439"/>
    <lineage>
        <taxon>Bacteria</taxon>
        <taxon>Bacillati</taxon>
        <taxon>Actinomycetota</taxon>
        <taxon>Actinomycetes</taxon>
        <taxon>Pseudonocardiales</taxon>
        <taxon>Pseudonocardiaceae</taxon>
        <taxon>Amycolatopsis</taxon>
        <taxon>Amycolatopsis japonica group</taxon>
    </lineage>
</organism>
<dbReference type="CDD" id="cd01949">
    <property type="entry name" value="GGDEF"/>
    <property type="match status" value="1"/>
</dbReference>
<accession>A0A075UK30</accession>
<dbReference type="GO" id="GO:0043709">
    <property type="term" value="P:cell adhesion involved in single-species biofilm formation"/>
    <property type="evidence" value="ECO:0007669"/>
    <property type="project" value="TreeGrafter"/>
</dbReference>
<dbReference type="KEGG" id="aja:AJAP_01435"/>
<keyword evidence="1" id="KW-1133">Transmembrane helix</keyword>
<feature type="transmembrane region" description="Helical" evidence="1">
    <location>
        <begin position="217"/>
        <end position="246"/>
    </location>
</feature>
<dbReference type="STRING" id="208439.AJAP_01435"/>
<dbReference type="GO" id="GO:0005886">
    <property type="term" value="C:plasma membrane"/>
    <property type="evidence" value="ECO:0007669"/>
    <property type="project" value="TreeGrafter"/>
</dbReference>
<dbReference type="SMART" id="SM00267">
    <property type="entry name" value="GGDEF"/>
    <property type="match status" value="1"/>
</dbReference>
<feature type="transmembrane region" description="Helical" evidence="1">
    <location>
        <begin position="62"/>
        <end position="80"/>
    </location>
</feature>
<evidence type="ECO:0000256" key="1">
    <source>
        <dbReference type="SAM" id="Phobius"/>
    </source>
</evidence>